<dbReference type="AlphaFoldDB" id="A0A9P1DR69"/>
<protein>
    <submittedName>
        <fullName evidence="1">Uncharacterized protein</fullName>
    </submittedName>
</protein>
<accession>A0A9P1DR69</accession>
<keyword evidence="3" id="KW-1185">Reference proteome</keyword>
<sequence length="145" mass="16573">MGKSSGPGIRLTCVPPVKPEVCEDWADTFHSTSWQLCHAKSCQPEEIHFDAHPELEEFVAPKPSILPAERCKPPRNSYLSWTEYEQTDPYAQPNRFSHELSSDMVGMFLKEVEGNPKSLQRFIRKKRGEPEEVGVIGWAKNLFSR</sequence>
<dbReference type="EMBL" id="CAMXCT010006223">
    <property type="protein sequence ID" value="CAI4014205.1"/>
    <property type="molecule type" value="Genomic_DNA"/>
</dbReference>
<dbReference type="Proteomes" id="UP001152797">
    <property type="component" value="Unassembled WGS sequence"/>
</dbReference>
<comment type="caution">
    <text evidence="1">The sequence shown here is derived from an EMBL/GenBank/DDBJ whole genome shotgun (WGS) entry which is preliminary data.</text>
</comment>
<reference evidence="2" key="2">
    <citation type="submission" date="2024-04" db="EMBL/GenBank/DDBJ databases">
        <authorList>
            <person name="Chen Y."/>
            <person name="Shah S."/>
            <person name="Dougan E. K."/>
            <person name="Thang M."/>
            <person name="Chan C."/>
        </authorList>
    </citation>
    <scope>NUCLEOTIDE SEQUENCE [LARGE SCALE GENOMIC DNA]</scope>
</reference>
<gene>
    <name evidence="1" type="ORF">C1SCF055_LOCUS39120</name>
</gene>
<evidence type="ECO:0000313" key="3">
    <source>
        <dbReference type="Proteomes" id="UP001152797"/>
    </source>
</evidence>
<evidence type="ECO:0000313" key="2">
    <source>
        <dbReference type="EMBL" id="CAL1167580.1"/>
    </source>
</evidence>
<evidence type="ECO:0000313" key="1">
    <source>
        <dbReference type="EMBL" id="CAI4014205.1"/>
    </source>
</evidence>
<dbReference type="EMBL" id="CAMXCT020006223">
    <property type="protein sequence ID" value="CAL1167580.1"/>
    <property type="molecule type" value="Genomic_DNA"/>
</dbReference>
<reference evidence="1" key="1">
    <citation type="submission" date="2022-10" db="EMBL/GenBank/DDBJ databases">
        <authorList>
            <person name="Chen Y."/>
            <person name="Dougan E. K."/>
            <person name="Chan C."/>
            <person name="Rhodes N."/>
            <person name="Thang M."/>
        </authorList>
    </citation>
    <scope>NUCLEOTIDE SEQUENCE</scope>
</reference>
<name>A0A9P1DR69_9DINO</name>
<proteinExistence type="predicted"/>
<dbReference type="EMBL" id="CAMXCT030006223">
    <property type="protein sequence ID" value="CAL4801517.1"/>
    <property type="molecule type" value="Genomic_DNA"/>
</dbReference>
<organism evidence="1">
    <name type="scientific">Cladocopium goreaui</name>
    <dbReference type="NCBI Taxonomy" id="2562237"/>
    <lineage>
        <taxon>Eukaryota</taxon>
        <taxon>Sar</taxon>
        <taxon>Alveolata</taxon>
        <taxon>Dinophyceae</taxon>
        <taxon>Suessiales</taxon>
        <taxon>Symbiodiniaceae</taxon>
        <taxon>Cladocopium</taxon>
    </lineage>
</organism>